<reference evidence="4" key="1">
    <citation type="submission" date="2020-01" db="EMBL/GenBank/DDBJ databases">
        <title>Development of genomics and gene disruption for Polysphondylium violaceum indicates a role for the polyketide synthase stlB in stalk morphogenesis.</title>
        <authorList>
            <person name="Narita B."/>
            <person name="Kawabe Y."/>
            <person name="Kin K."/>
            <person name="Saito T."/>
            <person name="Gibbs R."/>
            <person name="Kuspa A."/>
            <person name="Muzny D."/>
            <person name="Queller D."/>
            <person name="Richards S."/>
            <person name="Strassman J."/>
            <person name="Sucgang R."/>
            <person name="Worley K."/>
            <person name="Schaap P."/>
        </authorList>
    </citation>
    <scope>NUCLEOTIDE SEQUENCE</scope>
    <source>
        <strain evidence="4">QSvi11</strain>
    </source>
</reference>
<dbReference type="SMART" id="SM00248">
    <property type="entry name" value="ANK"/>
    <property type="match status" value="1"/>
</dbReference>
<dbReference type="InterPro" id="IPR036770">
    <property type="entry name" value="Ankyrin_rpt-contain_sf"/>
</dbReference>
<evidence type="ECO:0000256" key="3">
    <source>
        <dbReference type="PROSITE-ProRule" id="PRU00023"/>
    </source>
</evidence>
<organism evidence="4 5">
    <name type="scientific">Polysphondylium violaceum</name>
    <dbReference type="NCBI Taxonomy" id="133409"/>
    <lineage>
        <taxon>Eukaryota</taxon>
        <taxon>Amoebozoa</taxon>
        <taxon>Evosea</taxon>
        <taxon>Eumycetozoa</taxon>
        <taxon>Dictyostelia</taxon>
        <taxon>Dictyosteliales</taxon>
        <taxon>Dictyosteliaceae</taxon>
        <taxon>Polysphondylium</taxon>
    </lineage>
</organism>
<keyword evidence="5" id="KW-1185">Reference proteome</keyword>
<protein>
    <recommendedName>
        <fullName evidence="6">Ankyrin repeat-containing protein</fullName>
    </recommendedName>
</protein>
<dbReference type="AlphaFoldDB" id="A0A8J4Q0R2"/>
<evidence type="ECO:0000256" key="1">
    <source>
        <dbReference type="ARBA" id="ARBA00022737"/>
    </source>
</evidence>
<dbReference type="Gene3D" id="1.25.40.20">
    <property type="entry name" value="Ankyrin repeat-containing domain"/>
    <property type="match status" value="1"/>
</dbReference>
<dbReference type="PANTHER" id="PTHR24198">
    <property type="entry name" value="ANKYRIN REPEAT AND PROTEIN KINASE DOMAIN-CONTAINING PROTEIN"/>
    <property type="match status" value="1"/>
</dbReference>
<dbReference type="PANTHER" id="PTHR24198:SF165">
    <property type="entry name" value="ANKYRIN REPEAT-CONTAINING PROTEIN-RELATED"/>
    <property type="match status" value="1"/>
</dbReference>
<dbReference type="Pfam" id="PF12796">
    <property type="entry name" value="Ank_2"/>
    <property type="match status" value="1"/>
</dbReference>
<feature type="repeat" description="ANK" evidence="3">
    <location>
        <begin position="38"/>
        <end position="70"/>
    </location>
</feature>
<dbReference type="SUPFAM" id="SSF48403">
    <property type="entry name" value="Ankyrin repeat"/>
    <property type="match status" value="1"/>
</dbReference>
<accession>A0A8J4Q0R2</accession>
<dbReference type="EMBL" id="AJWJ01000023">
    <property type="protein sequence ID" value="KAF2077661.1"/>
    <property type="molecule type" value="Genomic_DNA"/>
</dbReference>
<dbReference type="Proteomes" id="UP000695562">
    <property type="component" value="Unassembled WGS sequence"/>
</dbReference>
<evidence type="ECO:0000313" key="4">
    <source>
        <dbReference type="EMBL" id="KAF2077661.1"/>
    </source>
</evidence>
<gene>
    <name evidence="4" type="ORF">CYY_001048</name>
</gene>
<keyword evidence="2 3" id="KW-0040">ANK repeat</keyword>
<dbReference type="InterPro" id="IPR002110">
    <property type="entry name" value="Ankyrin_rpt"/>
</dbReference>
<evidence type="ECO:0000313" key="5">
    <source>
        <dbReference type="Proteomes" id="UP000695562"/>
    </source>
</evidence>
<comment type="caution">
    <text evidence="4">The sequence shown here is derived from an EMBL/GenBank/DDBJ whole genome shotgun (WGS) entry which is preliminary data.</text>
</comment>
<sequence length="92" mass="9868">MADLGIKLRDAAKSGDAETVKKIVSECSADVINFKDRSGFTPLHMASMFDHKECCTILLEAGADNTIQSADGETAAEVGKVTLGNYINNFKK</sequence>
<name>A0A8J4Q0R2_9MYCE</name>
<keyword evidence="1" id="KW-0677">Repeat</keyword>
<dbReference type="PROSITE" id="PS50297">
    <property type="entry name" value="ANK_REP_REGION"/>
    <property type="match status" value="1"/>
</dbReference>
<dbReference type="OrthoDB" id="14809at2759"/>
<dbReference type="PROSITE" id="PS50088">
    <property type="entry name" value="ANK_REPEAT"/>
    <property type="match status" value="1"/>
</dbReference>
<proteinExistence type="predicted"/>
<evidence type="ECO:0000256" key="2">
    <source>
        <dbReference type="ARBA" id="ARBA00023043"/>
    </source>
</evidence>
<evidence type="ECO:0008006" key="6">
    <source>
        <dbReference type="Google" id="ProtNLM"/>
    </source>
</evidence>